<name>A0ABN2V534_9ACTN</name>
<reference evidence="2 3" key="1">
    <citation type="journal article" date="2019" name="Int. J. Syst. Evol. Microbiol.">
        <title>The Global Catalogue of Microorganisms (GCM) 10K type strain sequencing project: providing services to taxonomists for standard genome sequencing and annotation.</title>
        <authorList>
            <consortium name="The Broad Institute Genomics Platform"/>
            <consortium name="The Broad Institute Genome Sequencing Center for Infectious Disease"/>
            <person name="Wu L."/>
            <person name="Ma J."/>
        </authorList>
    </citation>
    <scope>NUCLEOTIDE SEQUENCE [LARGE SCALE GENOMIC DNA]</scope>
    <source>
        <strain evidence="2 3">JCM 16014</strain>
    </source>
</reference>
<feature type="compositionally biased region" description="Pro residues" evidence="1">
    <location>
        <begin position="1"/>
        <end position="11"/>
    </location>
</feature>
<sequence length="256" mass="26416">MTPGPAGPPTPTAQAPGRGPKPALGPRAAQTTVADTAFAYRPPTPAELAELRGALLSHVWQTAWRLADRDEDSRPPGPDISALDPDEQRSIHLALLHAVGVTCALLEGFEQDAAQRAGNLGAGYPQLAGAWRVTRQAARRRWPPQSGPSERPLRQALGALVAHISTSQVRNPRTAAHLIGPAADAATALAGTAGPDLAEAAARLLAAPVPGAQDSPTIGPLLADLGTALSAYLANGIPGALRDTSRWKRFLASDGA</sequence>
<evidence type="ECO:0000256" key="1">
    <source>
        <dbReference type="SAM" id="MobiDB-lite"/>
    </source>
</evidence>
<comment type="caution">
    <text evidence="2">The sequence shown here is derived from an EMBL/GenBank/DDBJ whole genome shotgun (WGS) entry which is preliminary data.</text>
</comment>
<organism evidence="2 3">
    <name type="scientific">Catenulispora yoronensis</name>
    <dbReference type="NCBI Taxonomy" id="450799"/>
    <lineage>
        <taxon>Bacteria</taxon>
        <taxon>Bacillati</taxon>
        <taxon>Actinomycetota</taxon>
        <taxon>Actinomycetes</taxon>
        <taxon>Catenulisporales</taxon>
        <taxon>Catenulisporaceae</taxon>
        <taxon>Catenulispora</taxon>
    </lineage>
</organism>
<evidence type="ECO:0000313" key="3">
    <source>
        <dbReference type="Proteomes" id="UP001500751"/>
    </source>
</evidence>
<gene>
    <name evidence="2" type="ORF">GCM10009839_68990</name>
</gene>
<dbReference type="Proteomes" id="UP001500751">
    <property type="component" value="Unassembled WGS sequence"/>
</dbReference>
<dbReference type="EMBL" id="BAAAQN010000053">
    <property type="protein sequence ID" value="GAA2051960.1"/>
    <property type="molecule type" value="Genomic_DNA"/>
</dbReference>
<dbReference type="RefSeq" id="WP_344669894.1">
    <property type="nucleotide sequence ID" value="NZ_BAAAQN010000053.1"/>
</dbReference>
<proteinExistence type="predicted"/>
<feature type="region of interest" description="Disordered" evidence="1">
    <location>
        <begin position="1"/>
        <end position="30"/>
    </location>
</feature>
<protein>
    <submittedName>
        <fullName evidence="2">Uncharacterized protein</fullName>
    </submittedName>
</protein>
<evidence type="ECO:0000313" key="2">
    <source>
        <dbReference type="EMBL" id="GAA2051960.1"/>
    </source>
</evidence>
<accession>A0ABN2V534</accession>
<keyword evidence="3" id="KW-1185">Reference proteome</keyword>